<evidence type="ECO:0000313" key="4">
    <source>
        <dbReference type="EMBL" id="VDP87864.1"/>
    </source>
</evidence>
<sequence>MEESIKQHLMELERRVQQQFGELQTQCNRISSDCVDERNRLEERTIQAVNSMIDGFQQRITNVERKTEEEQIDEELTGRVEDLETEQANFRQQVLKTFKELESRINRMADEQYEQQRKSIDDIRDEMRQGLQTMHDTMTNMKSVLENKIRMSEENLQIELAQLRKLVVLV</sequence>
<name>A0A183AVG6_9TREM</name>
<evidence type="ECO:0000256" key="2">
    <source>
        <dbReference type="ARBA" id="ARBA00046344"/>
    </source>
</evidence>
<dbReference type="Proteomes" id="UP000272942">
    <property type="component" value="Unassembled WGS sequence"/>
</dbReference>
<dbReference type="PANTHER" id="PTHR22420">
    <property type="entry name" value="PROTEIN FAM81A"/>
    <property type="match status" value="1"/>
</dbReference>
<protein>
    <submittedName>
        <fullName evidence="6">t-SNARE coiled-coil homology domain-containing protein</fullName>
    </submittedName>
</protein>
<dbReference type="AlphaFoldDB" id="A0A183AVG6"/>
<accession>A0A183AVG6</accession>
<keyword evidence="5" id="KW-1185">Reference proteome</keyword>
<dbReference type="InterPro" id="IPR029619">
    <property type="entry name" value="FAM81"/>
</dbReference>
<reference evidence="4 5" key="2">
    <citation type="submission" date="2018-11" db="EMBL/GenBank/DDBJ databases">
        <authorList>
            <consortium name="Pathogen Informatics"/>
        </authorList>
    </citation>
    <scope>NUCLEOTIDE SEQUENCE [LARGE SCALE GENOMIC DNA]</scope>
    <source>
        <strain evidence="4 5">Egypt</strain>
    </source>
</reference>
<comment type="similarity">
    <text evidence="2">Belongs to the FAM81 family.</text>
</comment>
<feature type="coiled-coil region" evidence="3">
    <location>
        <begin position="46"/>
        <end position="126"/>
    </location>
</feature>
<evidence type="ECO:0000313" key="6">
    <source>
        <dbReference type="WBParaSite" id="ECPE_0001098501-mRNA-1"/>
    </source>
</evidence>
<reference evidence="6" key="1">
    <citation type="submission" date="2016-06" db="UniProtKB">
        <authorList>
            <consortium name="WormBaseParasite"/>
        </authorList>
    </citation>
    <scope>IDENTIFICATION</scope>
</reference>
<evidence type="ECO:0000313" key="5">
    <source>
        <dbReference type="Proteomes" id="UP000272942"/>
    </source>
</evidence>
<organism evidence="6">
    <name type="scientific">Echinostoma caproni</name>
    <dbReference type="NCBI Taxonomy" id="27848"/>
    <lineage>
        <taxon>Eukaryota</taxon>
        <taxon>Metazoa</taxon>
        <taxon>Spiralia</taxon>
        <taxon>Lophotrochozoa</taxon>
        <taxon>Platyhelminthes</taxon>
        <taxon>Trematoda</taxon>
        <taxon>Digenea</taxon>
        <taxon>Plagiorchiida</taxon>
        <taxon>Echinostomata</taxon>
        <taxon>Echinostomatoidea</taxon>
        <taxon>Echinostomatidae</taxon>
        <taxon>Echinostoma</taxon>
    </lineage>
</organism>
<evidence type="ECO:0000256" key="1">
    <source>
        <dbReference type="ARBA" id="ARBA00023054"/>
    </source>
</evidence>
<dbReference type="EMBL" id="UZAN01049973">
    <property type="protein sequence ID" value="VDP87864.1"/>
    <property type="molecule type" value="Genomic_DNA"/>
</dbReference>
<evidence type="ECO:0000256" key="3">
    <source>
        <dbReference type="SAM" id="Coils"/>
    </source>
</evidence>
<gene>
    <name evidence="4" type="ORF">ECPE_LOCUS10951</name>
</gene>
<dbReference type="WBParaSite" id="ECPE_0001098501-mRNA-1">
    <property type="protein sequence ID" value="ECPE_0001098501-mRNA-1"/>
    <property type="gene ID" value="ECPE_0001098501"/>
</dbReference>
<keyword evidence="1 3" id="KW-0175">Coiled coil</keyword>
<proteinExistence type="inferred from homology"/>
<dbReference type="OrthoDB" id="10014002at2759"/>
<dbReference type="PANTHER" id="PTHR22420:SF4">
    <property type="entry name" value="PROTEIN FAM81A"/>
    <property type="match status" value="1"/>
</dbReference>